<dbReference type="PIRSF" id="PIRSF031854">
    <property type="entry name" value="UCP031854"/>
    <property type="match status" value="1"/>
</dbReference>
<accession>A0A432UYZ7</accession>
<proteinExistence type="predicted"/>
<name>A0A432UYZ7_9HYPH</name>
<dbReference type="InterPro" id="IPR058575">
    <property type="entry name" value="NTP_transf_8_dom"/>
</dbReference>
<dbReference type="Proteomes" id="UP000281647">
    <property type="component" value="Unassembled WGS sequence"/>
</dbReference>
<evidence type="ECO:0000313" key="3">
    <source>
        <dbReference type="EMBL" id="RUM95140.1"/>
    </source>
</evidence>
<feature type="coiled-coil region" evidence="1">
    <location>
        <begin position="89"/>
        <end position="116"/>
    </location>
</feature>
<dbReference type="OrthoDB" id="5469612at2"/>
<keyword evidence="4" id="KW-1185">Reference proteome</keyword>
<comment type="caution">
    <text evidence="3">The sequence shown here is derived from an EMBL/GenBank/DDBJ whole genome shotgun (WGS) entry which is preliminary data.</text>
</comment>
<keyword evidence="1" id="KW-0175">Coiled coil</keyword>
<evidence type="ECO:0000256" key="1">
    <source>
        <dbReference type="SAM" id="Coils"/>
    </source>
</evidence>
<dbReference type="InterPro" id="IPR022550">
    <property type="entry name" value="NTP_transf_8"/>
</dbReference>
<sequence>MHHDRVAGRILKLPTTRPVMAKYEELPIAIQTIYADLVHRVWTGNISALTSQGGSAYSREVKGRLYWYWQPPTAADGKRPSAKYIGPDSKETRGRLQEMQDHVENLRQRRDMVRALRAARLPMPDAMSGDIMAAMAEAGVFRLRAAVVGSVAFQTYPGMLGVHMPATLSRTGDLDIGQFQSIAIAVKDEIDPDLETVLKNVDKRFEAISSPMDTRQTLRYALRVGGDERFSVDVLSPMRGPDREKTGNLPALRTGAQFLRYLDYLLYQEVNGVALHGAGIPINVPDPTRYALHKLIVSQMRRMEDPRSAAKSRKDLDQARALITVLSVQRPGELKDLWQELCGRGPSWREKAMSAVRQLPAEIAEALGEETPTLSRAPGR</sequence>
<organism evidence="3 4">
    <name type="scientific">Borborobacter arsenicus</name>
    <dbReference type="NCBI Taxonomy" id="1851146"/>
    <lineage>
        <taxon>Bacteria</taxon>
        <taxon>Pseudomonadati</taxon>
        <taxon>Pseudomonadota</taxon>
        <taxon>Alphaproteobacteria</taxon>
        <taxon>Hyphomicrobiales</taxon>
        <taxon>Phyllobacteriaceae</taxon>
        <taxon>Borborobacter</taxon>
    </lineage>
</organism>
<dbReference type="Pfam" id="PF12281">
    <property type="entry name" value="NTP_transf_8"/>
    <property type="match status" value="1"/>
</dbReference>
<evidence type="ECO:0000313" key="4">
    <source>
        <dbReference type="Proteomes" id="UP000281647"/>
    </source>
</evidence>
<evidence type="ECO:0000259" key="2">
    <source>
        <dbReference type="Pfam" id="PF12281"/>
    </source>
</evidence>
<gene>
    <name evidence="3" type="ORF">EET67_24930</name>
</gene>
<protein>
    <recommendedName>
        <fullName evidence="2">Nucleotidyltransferase-like domain-containing protein</fullName>
    </recommendedName>
</protein>
<reference evidence="3 4" key="1">
    <citation type="submission" date="2018-11" db="EMBL/GenBank/DDBJ databases">
        <title>Pseudaminobacter arsenicus sp. nov., an arsenic-resistant bacterium isolated from arsenic-rich aquifers.</title>
        <authorList>
            <person name="Mu Y."/>
        </authorList>
    </citation>
    <scope>NUCLEOTIDE SEQUENCE [LARGE SCALE GENOMIC DNA]</scope>
    <source>
        <strain evidence="3 4">CB3</strain>
    </source>
</reference>
<dbReference type="AlphaFoldDB" id="A0A432UYZ7"/>
<dbReference type="EMBL" id="RKST01000070">
    <property type="protein sequence ID" value="RUM95140.1"/>
    <property type="molecule type" value="Genomic_DNA"/>
</dbReference>
<feature type="domain" description="Nucleotidyltransferase-like" evidence="2">
    <location>
        <begin position="127"/>
        <end position="341"/>
    </location>
</feature>